<accession>A0ACC0BXR7</accession>
<gene>
    <name evidence="1" type="ORF">M9H77_08367</name>
</gene>
<protein>
    <submittedName>
        <fullName evidence="1">Uncharacterized protein</fullName>
    </submittedName>
</protein>
<proteinExistence type="predicted"/>
<organism evidence="1 2">
    <name type="scientific">Catharanthus roseus</name>
    <name type="common">Madagascar periwinkle</name>
    <name type="synonym">Vinca rosea</name>
    <dbReference type="NCBI Taxonomy" id="4058"/>
    <lineage>
        <taxon>Eukaryota</taxon>
        <taxon>Viridiplantae</taxon>
        <taxon>Streptophyta</taxon>
        <taxon>Embryophyta</taxon>
        <taxon>Tracheophyta</taxon>
        <taxon>Spermatophyta</taxon>
        <taxon>Magnoliopsida</taxon>
        <taxon>eudicotyledons</taxon>
        <taxon>Gunneridae</taxon>
        <taxon>Pentapetalae</taxon>
        <taxon>asterids</taxon>
        <taxon>lamiids</taxon>
        <taxon>Gentianales</taxon>
        <taxon>Apocynaceae</taxon>
        <taxon>Rauvolfioideae</taxon>
        <taxon>Vinceae</taxon>
        <taxon>Catharanthinae</taxon>
        <taxon>Catharanthus</taxon>
    </lineage>
</organism>
<dbReference type="Proteomes" id="UP001060085">
    <property type="component" value="Linkage Group LG02"/>
</dbReference>
<sequence>MIFIEIRIRCPTRKPLTPVPFPFTPCYLRFGCHLDDLLKKNKRYPLSKVRVCSKRSRAKREGRRRSSEARGKERRTPTSNESSVQPELEELKAKQRLFTSSTMSK</sequence>
<keyword evidence="2" id="KW-1185">Reference proteome</keyword>
<reference evidence="2" key="1">
    <citation type="journal article" date="2023" name="Nat. Plants">
        <title>Single-cell RNA sequencing provides a high-resolution roadmap for understanding the multicellular compartmentation of specialized metabolism.</title>
        <authorList>
            <person name="Sun S."/>
            <person name="Shen X."/>
            <person name="Li Y."/>
            <person name="Li Y."/>
            <person name="Wang S."/>
            <person name="Li R."/>
            <person name="Zhang H."/>
            <person name="Shen G."/>
            <person name="Guo B."/>
            <person name="Wei J."/>
            <person name="Xu J."/>
            <person name="St-Pierre B."/>
            <person name="Chen S."/>
            <person name="Sun C."/>
        </authorList>
    </citation>
    <scope>NUCLEOTIDE SEQUENCE [LARGE SCALE GENOMIC DNA]</scope>
</reference>
<evidence type="ECO:0000313" key="1">
    <source>
        <dbReference type="EMBL" id="KAI5677417.1"/>
    </source>
</evidence>
<evidence type="ECO:0000313" key="2">
    <source>
        <dbReference type="Proteomes" id="UP001060085"/>
    </source>
</evidence>
<comment type="caution">
    <text evidence="1">The sequence shown here is derived from an EMBL/GenBank/DDBJ whole genome shotgun (WGS) entry which is preliminary data.</text>
</comment>
<name>A0ACC0BXR7_CATRO</name>
<dbReference type="EMBL" id="CM044702">
    <property type="protein sequence ID" value="KAI5677417.1"/>
    <property type="molecule type" value="Genomic_DNA"/>
</dbReference>